<comment type="similarity">
    <text evidence="4">Belongs to the TRAFAC class dynamin-like GTPase superfamily. GB1/RHD3 GTPase family.</text>
</comment>
<dbReference type="GO" id="GO:0005525">
    <property type="term" value="F:GTP binding"/>
    <property type="evidence" value="ECO:0007669"/>
    <property type="project" value="UniProtKB-KW"/>
</dbReference>
<organism evidence="8 9">
    <name type="scientific">Edaphochlamys debaryana</name>
    <dbReference type="NCBI Taxonomy" id="47281"/>
    <lineage>
        <taxon>Eukaryota</taxon>
        <taxon>Viridiplantae</taxon>
        <taxon>Chlorophyta</taxon>
        <taxon>core chlorophytes</taxon>
        <taxon>Chlorophyceae</taxon>
        <taxon>CS clade</taxon>
        <taxon>Chlamydomonadales</taxon>
        <taxon>Chlamydomonadales incertae sedis</taxon>
        <taxon>Edaphochlamys</taxon>
    </lineage>
</organism>
<dbReference type="SUPFAM" id="SSF52540">
    <property type="entry name" value="P-loop containing nucleoside triphosphate hydrolases"/>
    <property type="match status" value="1"/>
</dbReference>
<dbReference type="InterPro" id="IPR003191">
    <property type="entry name" value="Guanylate-bd/ATL_C"/>
</dbReference>
<evidence type="ECO:0000256" key="1">
    <source>
        <dbReference type="ARBA" id="ARBA00022741"/>
    </source>
</evidence>
<dbReference type="Proteomes" id="UP000612055">
    <property type="component" value="Unassembled WGS sequence"/>
</dbReference>
<dbReference type="PANTHER" id="PTHR10751">
    <property type="entry name" value="GUANYLATE BINDING PROTEIN"/>
    <property type="match status" value="1"/>
</dbReference>
<evidence type="ECO:0000259" key="7">
    <source>
        <dbReference type="PROSITE" id="PS51715"/>
    </source>
</evidence>
<protein>
    <recommendedName>
        <fullName evidence="7">GB1/RHD3-type G domain-containing protein</fullName>
    </recommendedName>
</protein>
<keyword evidence="9" id="KW-1185">Reference proteome</keyword>
<keyword evidence="5" id="KW-0175">Coiled coil</keyword>
<dbReference type="InterPro" id="IPR027417">
    <property type="entry name" value="P-loop_NTPase"/>
</dbReference>
<comment type="caution">
    <text evidence="8">The sequence shown here is derived from an EMBL/GenBank/DDBJ whole genome shotgun (WGS) entry which is preliminary data.</text>
</comment>
<feature type="region of interest" description="Disordered" evidence="6">
    <location>
        <begin position="777"/>
        <end position="813"/>
    </location>
</feature>
<feature type="compositionally biased region" description="Low complexity" evidence="6">
    <location>
        <begin position="874"/>
        <end position="889"/>
    </location>
</feature>
<dbReference type="PROSITE" id="PS51715">
    <property type="entry name" value="G_GB1_RHD3"/>
    <property type="match status" value="1"/>
</dbReference>
<keyword evidence="1" id="KW-0547">Nucleotide-binding</keyword>
<feature type="domain" description="GB1/RHD3-type G" evidence="7">
    <location>
        <begin position="29"/>
        <end position="280"/>
    </location>
</feature>
<dbReference type="InterPro" id="IPR015894">
    <property type="entry name" value="Guanylate-bd_N"/>
</dbReference>
<evidence type="ECO:0000313" key="8">
    <source>
        <dbReference type="EMBL" id="KAG2489141.1"/>
    </source>
</evidence>
<keyword evidence="3" id="KW-0342">GTP-binding</keyword>
<dbReference type="InterPro" id="IPR030386">
    <property type="entry name" value="G_GB1_RHD3_dom"/>
</dbReference>
<evidence type="ECO:0000256" key="3">
    <source>
        <dbReference type="ARBA" id="ARBA00023134"/>
    </source>
</evidence>
<feature type="compositionally biased region" description="Low complexity" evidence="6">
    <location>
        <begin position="798"/>
        <end position="813"/>
    </location>
</feature>
<dbReference type="OrthoDB" id="546463at2759"/>
<feature type="coiled-coil region" evidence="5">
    <location>
        <begin position="564"/>
        <end position="615"/>
    </location>
</feature>
<keyword evidence="2" id="KW-0378">Hydrolase</keyword>
<feature type="compositionally biased region" description="Acidic residues" evidence="6">
    <location>
        <begin position="787"/>
        <end position="797"/>
    </location>
</feature>
<gene>
    <name evidence="8" type="ORF">HYH03_012367</name>
</gene>
<feature type="compositionally biased region" description="Low complexity" evidence="6">
    <location>
        <begin position="896"/>
        <end position="914"/>
    </location>
</feature>
<dbReference type="Pfam" id="PF02263">
    <property type="entry name" value="GBP"/>
    <property type="match status" value="1"/>
</dbReference>
<evidence type="ECO:0000256" key="2">
    <source>
        <dbReference type="ARBA" id="ARBA00022801"/>
    </source>
</evidence>
<feature type="region of interest" description="Disordered" evidence="6">
    <location>
        <begin position="832"/>
        <end position="965"/>
    </location>
</feature>
<dbReference type="EMBL" id="JAEHOE010000076">
    <property type="protein sequence ID" value="KAG2489141.1"/>
    <property type="molecule type" value="Genomic_DNA"/>
</dbReference>
<dbReference type="Pfam" id="PF02841">
    <property type="entry name" value="GBP_C"/>
    <property type="match status" value="1"/>
</dbReference>
<dbReference type="GO" id="GO:0003924">
    <property type="term" value="F:GTPase activity"/>
    <property type="evidence" value="ECO:0007669"/>
    <property type="project" value="InterPro"/>
</dbReference>
<reference evidence="8" key="1">
    <citation type="journal article" date="2020" name="bioRxiv">
        <title>Comparative genomics of Chlamydomonas.</title>
        <authorList>
            <person name="Craig R.J."/>
            <person name="Hasan A.R."/>
            <person name="Ness R.W."/>
            <person name="Keightley P.D."/>
        </authorList>
    </citation>
    <scope>NUCLEOTIDE SEQUENCE</scope>
    <source>
        <strain evidence="8">CCAP 11/70</strain>
    </source>
</reference>
<feature type="compositionally biased region" description="Gly residues" evidence="6">
    <location>
        <begin position="945"/>
        <end position="955"/>
    </location>
</feature>
<evidence type="ECO:0000313" key="9">
    <source>
        <dbReference type="Proteomes" id="UP000612055"/>
    </source>
</evidence>
<proteinExistence type="inferred from homology"/>
<sequence>MAAPLVTFDAASKLFSVDSTAVRALRALSGPIAVIAVCGRARQGKSFLLNQLLQKLHGAAPGAASGSAGFAVGSTVKPCTKGLWLWSKPIQRKLPNGQPYHIVLIDAEGIDSFDQTADYSNHIFSLAVLLSSLLVYNQMGSIDESSVDKLAAVCEFARLIRGRAGGADADLGRDLTPSFVWLLRDFQFQLTEDGRQLTVADYMEEVLREVPGGGEAMRAKNQLRTSIKTLFPDRDCHALVRPMLDEARLAKMDALPASELRPEFRKGLDSLVELLLLRARPKALRGAPLTGPALAALAEAYVRVINEGGVPAIASTWQSVVQSECRRALDAAQELYRGRMEPAREPEVGLEALEAAHSSALEAAVELLSKQALGEPGEREPFLRRLRESAAAAVAPLRQAKVAHAEARCTERLGEAARAFSAAVHSRDPAALEPAEAALHAFLRSLGAATELGPNRYIKAAEFLAGTALPELRRAAQAWAAQAAAAEARAAAAEGKVTELTASAAALRASLDLATAAEAGLRRELAAAQAAAAEAGASLAAARAAAESSGGEAATLRGQLAAARVDAAGQAERAEAEATRLRSELAVATSQRTAAEAAAAQAAEARKAAEAARAARDAEAAAKGAEAVEARRAAEAARSAEAELRSQLAAATASLGERDTTLRHLRAEREHLQAALEAASRKAADAEAAAEAARAAAAGAAAEADAVRQAAASASAAAAAEAAAVRQQAAAATAAAVAEVEAAKSQAAAATAAAAAATAAAAAAAAAASAAPRSAAAARKRGRTESSAEDGDAEMEDAPAAARDGPGGAAAPAAAEEDLVVVVDDMGAAEADEDAGAAEAPTPSGKAPRRQRAAPTPAPRSEKPPPEKRRRVTAARGGADATPAAAAAEGAGGSGAAAATPAAAAPAAASPAPAAGGGGGARTPFSTEREVVLRSPAGRTPPRGAEGGAGAGAGGASTPLPPNLESMTVNALKDWLTSRGHEAAVFELGKSRPTKKEWVALVREKCGGGGGAGA</sequence>
<feature type="coiled-coil region" evidence="5">
    <location>
        <begin position="662"/>
        <end position="696"/>
    </location>
</feature>
<dbReference type="Gene3D" id="1.20.1000.10">
    <property type="entry name" value="Guanylate-binding protein, C-terminal domain"/>
    <property type="match status" value="1"/>
</dbReference>
<accession>A0A835XVK0</accession>
<dbReference type="InterPro" id="IPR036543">
    <property type="entry name" value="Guanylate-bd_C_sf"/>
</dbReference>
<dbReference type="Gene3D" id="3.40.50.300">
    <property type="entry name" value="P-loop containing nucleotide triphosphate hydrolases"/>
    <property type="match status" value="1"/>
</dbReference>
<evidence type="ECO:0000256" key="6">
    <source>
        <dbReference type="SAM" id="MobiDB-lite"/>
    </source>
</evidence>
<dbReference type="SUPFAM" id="SSF48340">
    <property type="entry name" value="Interferon-induced guanylate-binding protein 1 (GBP1), C-terminal domain"/>
    <property type="match status" value="1"/>
</dbReference>
<dbReference type="AlphaFoldDB" id="A0A835XVK0"/>
<name>A0A835XVK0_9CHLO</name>
<evidence type="ECO:0000256" key="4">
    <source>
        <dbReference type="PROSITE-ProRule" id="PRU01052"/>
    </source>
</evidence>
<evidence type="ECO:0000256" key="5">
    <source>
        <dbReference type="SAM" id="Coils"/>
    </source>
</evidence>